<dbReference type="SUPFAM" id="SSF57802">
    <property type="entry name" value="Rubredoxin-like"/>
    <property type="match status" value="1"/>
</dbReference>
<evidence type="ECO:0000256" key="1">
    <source>
        <dbReference type="ARBA" id="ARBA00005941"/>
    </source>
</evidence>
<keyword evidence="8" id="KW-1185">Reference proteome</keyword>
<keyword evidence="2" id="KW-0813">Transport</keyword>
<evidence type="ECO:0000256" key="5">
    <source>
        <dbReference type="ARBA" id="ARBA00023004"/>
    </source>
</evidence>
<dbReference type="RefSeq" id="WP_105303665.1">
    <property type="nucleotide sequence ID" value="NZ_JAQXPC010000027.1"/>
</dbReference>
<evidence type="ECO:0000256" key="2">
    <source>
        <dbReference type="ARBA" id="ARBA00022448"/>
    </source>
</evidence>
<name>A0A7X2NQY6_9FIRM</name>
<evidence type="ECO:0000313" key="7">
    <source>
        <dbReference type="EMBL" id="MSS57398.1"/>
    </source>
</evidence>
<dbReference type="Proteomes" id="UP000461880">
    <property type="component" value="Unassembled WGS sequence"/>
</dbReference>
<dbReference type="NCBIfam" id="TIGR00332">
    <property type="entry name" value="neela_ferrous"/>
    <property type="match status" value="1"/>
</dbReference>
<dbReference type="InterPro" id="IPR051233">
    <property type="entry name" value="Desulfoferrodoxin_SOR"/>
</dbReference>
<accession>A0A7X2NQY6</accession>
<dbReference type="InterPro" id="IPR036073">
    <property type="entry name" value="Desulfoferrodoxin_Fe-bd_dom_sf"/>
</dbReference>
<proteinExistence type="inferred from homology"/>
<dbReference type="InterPro" id="IPR002742">
    <property type="entry name" value="Desulfoferrodoxin_Fe-bd_dom"/>
</dbReference>
<feature type="domain" description="Desulfoferrodoxin ferrous iron-binding" evidence="6">
    <location>
        <begin position="41"/>
        <end position="123"/>
    </location>
</feature>
<organism evidence="7 8">
    <name type="scientific">Stecheria intestinalis</name>
    <dbReference type="NCBI Taxonomy" id="2606630"/>
    <lineage>
        <taxon>Bacteria</taxon>
        <taxon>Bacillati</taxon>
        <taxon>Bacillota</taxon>
        <taxon>Erysipelotrichia</taxon>
        <taxon>Erysipelotrichales</taxon>
        <taxon>Erysipelotrichaceae</taxon>
        <taxon>Stecheria</taxon>
    </lineage>
</organism>
<dbReference type="GO" id="GO:0005506">
    <property type="term" value="F:iron ion binding"/>
    <property type="evidence" value="ECO:0007669"/>
    <property type="project" value="InterPro"/>
</dbReference>
<keyword evidence="5" id="KW-0408">Iron</keyword>
<dbReference type="AlphaFoldDB" id="A0A7X2NQY6"/>
<gene>
    <name evidence="7" type="ORF">FYJ51_00535</name>
</gene>
<dbReference type="Pfam" id="PF01880">
    <property type="entry name" value="Desulfoferrodox"/>
    <property type="match status" value="1"/>
</dbReference>
<dbReference type="PANTHER" id="PTHR36541">
    <property type="entry name" value="SUPEROXIDE REDUCTASE-RELATED"/>
    <property type="match status" value="1"/>
</dbReference>
<evidence type="ECO:0000256" key="3">
    <source>
        <dbReference type="ARBA" id="ARBA00022723"/>
    </source>
</evidence>
<evidence type="ECO:0000259" key="6">
    <source>
        <dbReference type="Pfam" id="PF01880"/>
    </source>
</evidence>
<dbReference type="PANTHER" id="PTHR36541:SF1">
    <property type="entry name" value="SUPEROXIDE REDUCTASE-RELATED"/>
    <property type="match status" value="1"/>
</dbReference>
<evidence type="ECO:0000313" key="8">
    <source>
        <dbReference type="Proteomes" id="UP000461880"/>
    </source>
</evidence>
<keyword evidence="3" id="KW-0479">Metal-binding</keyword>
<dbReference type="SUPFAM" id="SSF49367">
    <property type="entry name" value="Superoxide reductase-like"/>
    <property type="match status" value="1"/>
</dbReference>
<keyword evidence="4" id="KW-0249">Electron transport</keyword>
<dbReference type="GO" id="GO:0016491">
    <property type="term" value="F:oxidoreductase activity"/>
    <property type="evidence" value="ECO:0007669"/>
    <property type="project" value="InterPro"/>
</dbReference>
<reference evidence="7 8" key="1">
    <citation type="submission" date="2019-08" db="EMBL/GenBank/DDBJ databases">
        <title>In-depth cultivation of the pig gut microbiome towards novel bacterial diversity and tailored functional studies.</title>
        <authorList>
            <person name="Wylensek D."/>
            <person name="Hitch T.C.A."/>
            <person name="Clavel T."/>
        </authorList>
    </citation>
    <scope>NUCLEOTIDE SEQUENCE [LARGE SCALE GENOMIC DNA]</scope>
    <source>
        <strain evidence="7 8">Oil+RF-744-GAM-WT-6</strain>
    </source>
</reference>
<dbReference type="Gene3D" id="2.60.40.730">
    <property type="entry name" value="SOR catalytic domain"/>
    <property type="match status" value="1"/>
</dbReference>
<protein>
    <submittedName>
        <fullName evidence="7">Desulfoferrodoxin</fullName>
    </submittedName>
</protein>
<comment type="similarity">
    <text evidence="1">Belongs to the desulfoferrodoxin family.</text>
</comment>
<comment type="caution">
    <text evidence="7">The sequence shown here is derived from an EMBL/GenBank/DDBJ whole genome shotgun (WGS) entry which is preliminary data.</text>
</comment>
<dbReference type="EMBL" id="VUMN01000001">
    <property type="protein sequence ID" value="MSS57398.1"/>
    <property type="molecule type" value="Genomic_DNA"/>
</dbReference>
<evidence type="ECO:0000256" key="4">
    <source>
        <dbReference type="ARBA" id="ARBA00022982"/>
    </source>
</evidence>
<sequence>MKSLKFVRCEKCGKIAVLLQDSPCPTMCCGQEMKVLEPNTVDAAQEKHVPVVTREGNVITVTVGSVEHPMLPEHYIQWIVLETENGFRVAELKPGDKPEVKFFENEKVIAVYEYCNLHGLWKTSV</sequence>